<proteinExistence type="predicted"/>
<dbReference type="Proteomes" id="UP001148838">
    <property type="component" value="Unassembled WGS sequence"/>
</dbReference>
<feature type="compositionally biased region" description="Acidic residues" evidence="2">
    <location>
        <begin position="190"/>
        <end position="199"/>
    </location>
</feature>
<dbReference type="PANTHER" id="PTHR15093">
    <property type="entry name" value="PROSTATE APOPTOSIS RESPONSE PROTEIN PAR-4"/>
    <property type="match status" value="1"/>
</dbReference>
<feature type="region of interest" description="Disordered" evidence="2">
    <location>
        <begin position="102"/>
        <end position="212"/>
    </location>
</feature>
<evidence type="ECO:0000313" key="4">
    <source>
        <dbReference type="Proteomes" id="UP001148838"/>
    </source>
</evidence>
<evidence type="ECO:0000256" key="2">
    <source>
        <dbReference type="SAM" id="MobiDB-lite"/>
    </source>
</evidence>
<dbReference type="InterPro" id="IPR026117">
    <property type="entry name" value="Par-4"/>
</dbReference>
<reference evidence="3 4" key="1">
    <citation type="journal article" date="2022" name="Allergy">
        <title>Genome assembly and annotation of Periplaneta americana reveal a comprehensive cockroach allergen profile.</title>
        <authorList>
            <person name="Wang L."/>
            <person name="Xiong Q."/>
            <person name="Saelim N."/>
            <person name="Wang L."/>
            <person name="Nong W."/>
            <person name="Wan A.T."/>
            <person name="Shi M."/>
            <person name="Liu X."/>
            <person name="Cao Q."/>
            <person name="Hui J.H.L."/>
            <person name="Sookrung N."/>
            <person name="Leung T.F."/>
            <person name="Tungtrongchitr A."/>
            <person name="Tsui S.K.W."/>
        </authorList>
    </citation>
    <scope>NUCLEOTIDE SEQUENCE [LARGE SCALE GENOMIC DNA]</scope>
    <source>
        <strain evidence="3">PWHHKU_190912</strain>
    </source>
</reference>
<feature type="coiled-coil region" evidence="1">
    <location>
        <begin position="237"/>
        <end position="296"/>
    </location>
</feature>
<comment type="caution">
    <text evidence="3">The sequence shown here is derived from an EMBL/GenBank/DDBJ whole genome shotgun (WGS) entry which is preliminary data.</text>
</comment>
<name>A0ABQ8S1C0_PERAM</name>
<protein>
    <submittedName>
        <fullName evidence="3">Uncharacterized protein</fullName>
    </submittedName>
</protein>
<organism evidence="3 4">
    <name type="scientific">Periplaneta americana</name>
    <name type="common">American cockroach</name>
    <name type="synonym">Blatta americana</name>
    <dbReference type="NCBI Taxonomy" id="6978"/>
    <lineage>
        <taxon>Eukaryota</taxon>
        <taxon>Metazoa</taxon>
        <taxon>Ecdysozoa</taxon>
        <taxon>Arthropoda</taxon>
        <taxon>Hexapoda</taxon>
        <taxon>Insecta</taxon>
        <taxon>Pterygota</taxon>
        <taxon>Neoptera</taxon>
        <taxon>Polyneoptera</taxon>
        <taxon>Dictyoptera</taxon>
        <taxon>Blattodea</taxon>
        <taxon>Blattoidea</taxon>
        <taxon>Blattidae</taxon>
        <taxon>Blattinae</taxon>
        <taxon>Periplaneta</taxon>
    </lineage>
</organism>
<feature type="compositionally biased region" description="Polar residues" evidence="2">
    <location>
        <begin position="200"/>
        <end position="212"/>
    </location>
</feature>
<evidence type="ECO:0000313" key="3">
    <source>
        <dbReference type="EMBL" id="KAJ4427667.1"/>
    </source>
</evidence>
<keyword evidence="1" id="KW-0175">Coiled coil</keyword>
<keyword evidence="4" id="KW-1185">Reference proteome</keyword>
<dbReference type="EMBL" id="JAJSOF020000038">
    <property type="protein sequence ID" value="KAJ4427667.1"/>
    <property type="molecule type" value="Genomic_DNA"/>
</dbReference>
<feature type="compositionally biased region" description="Basic residues" evidence="2">
    <location>
        <begin position="110"/>
        <end position="120"/>
    </location>
</feature>
<feature type="compositionally biased region" description="Basic and acidic residues" evidence="2">
    <location>
        <begin position="163"/>
        <end position="175"/>
    </location>
</feature>
<evidence type="ECO:0000256" key="1">
    <source>
        <dbReference type="SAM" id="Coils"/>
    </source>
</evidence>
<sequence>MRRVDILAYNADTKQGIIVDPTIRFEVECHQSAEVHLEKKSIYEPTVNYFKFKYALIHVEVFGLLIGARGTIPVFFEEFRRQFALPTSLRDDIVIIVANHMNKGKQQQRDRRKLREKRRSTGVVHLPSTEAGVWKHSTGGSTGEDEDETQTAETRRNTQHNEQLLDREPAEDRLPHKTYPQRRNKSPSDLEADDEDNQEFDSLNQSDSTVSSLVHVAEAPCRPRPGTPTGDNPDELLERAQEENRRLLSLLEDRDRKIATLEARISQLQREMSQEKDRLREENAALIRAMASLATAK</sequence>
<gene>
    <name evidence="3" type="ORF">ANN_25315</name>
</gene>
<accession>A0ABQ8S1C0</accession>
<dbReference type="PANTHER" id="PTHR15093:SF1">
    <property type="entry name" value="PRKC APOPTOSIS WT1 REGULATOR PROTEIN"/>
    <property type="match status" value="1"/>
</dbReference>